<dbReference type="AlphaFoldDB" id="A0A6N7J324"/>
<feature type="chain" id="PRO_5039190296" description="ABC transporter substrate-binding protein" evidence="1">
    <location>
        <begin position="22"/>
        <end position="410"/>
    </location>
</feature>
<dbReference type="Proteomes" id="UP000460257">
    <property type="component" value="Unassembled WGS sequence"/>
</dbReference>
<accession>A0A6N7J324</accession>
<gene>
    <name evidence="2" type="ORF">FRC54_10880</name>
</gene>
<name>A0A6N7J324_9FIRM</name>
<evidence type="ECO:0000313" key="2">
    <source>
        <dbReference type="EMBL" id="MQN02361.1"/>
    </source>
</evidence>
<evidence type="ECO:0000256" key="1">
    <source>
        <dbReference type="SAM" id="SignalP"/>
    </source>
</evidence>
<dbReference type="PANTHER" id="PTHR35271:SF1">
    <property type="entry name" value="ABC TRANSPORTER, SUBSTRATE-BINDING LIPOPROTEIN"/>
    <property type="match status" value="1"/>
</dbReference>
<comment type="caution">
    <text evidence="2">The sequence shown here is derived from an EMBL/GenBank/DDBJ whole genome shotgun (WGS) entry which is preliminary data.</text>
</comment>
<keyword evidence="3" id="KW-1185">Reference proteome</keyword>
<dbReference type="Pfam" id="PF04392">
    <property type="entry name" value="ABC_sub_bind"/>
    <property type="match status" value="1"/>
</dbReference>
<protein>
    <recommendedName>
        <fullName evidence="4">ABC transporter substrate-binding protein</fullName>
    </recommendedName>
</protein>
<dbReference type="InterPro" id="IPR007487">
    <property type="entry name" value="ABC_transpt-TYRBP-like"/>
</dbReference>
<feature type="signal peptide" evidence="1">
    <location>
        <begin position="1"/>
        <end position="21"/>
    </location>
</feature>
<dbReference type="PANTHER" id="PTHR35271">
    <property type="entry name" value="ABC TRANSPORTER, SUBSTRATE-BINDING LIPOPROTEIN-RELATED"/>
    <property type="match status" value="1"/>
</dbReference>
<reference evidence="2" key="1">
    <citation type="journal article" date="2020" name="Appl. Environ. Microbiol.">
        <title>Medium-Chain Fatty Acid Synthesis by 'Candidatus Weimeria bifida' gen. nov., sp. nov., and 'Candidatus Pseudoramibacter fermentans' sp. nov.</title>
        <authorList>
            <person name="Scarborough M.J."/>
            <person name="Myers K.S."/>
            <person name="Donohue T.J."/>
            <person name="Noguera D.R."/>
        </authorList>
    </citation>
    <scope>NUCLEOTIDE SEQUENCE</scope>
    <source>
        <strain evidence="2">LCO1.1</strain>
    </source>
</reference>
<sequence length="410" mass="44683">MKKKVVSAVLAAALAAACFSACGKKSSYKAIKEDNTVVTIGILSSSGNEDMEKGFNDALADTFGEKHVKVITSTCSSQDDSKSVTSLTNKGAQLIMTEGWKALKAAYSETQQDENNKKLPIVSTGVNNISAALGISYADEENKNTGVNVTGVMPSPTISSQLSEIIETTDSIHRVGIMYSPENTDAVKGNRELEQYLEEAGIGYREFMLPTSAYKDDMKHAEKASAIKQSDDVDPTVPQISDNFGKLLHPDYNDGKLADWEKKTRKSLKDAKTSKIISTAVKECDALYISAGLSGSDIKKIVKTAKNGDCVTYGSDQKSGKESLITIWPDPYDGGYKAGEMAYQILVNKQNPGDIQITDQSEKSFHKLYNKMYAEVLGITFPKSFSEYSSFMKSFVPGQDTERVEEKENS</sequence>
<proteinExistence type="predicted"/>
<evidence type="ECO:0000313" key="3">
    <source>
        <dbReference type="Proteomes" id="UP000460257"/>
    </source>
</evidence>
<dbReference type="EMBL" id="VOGC01000010">
    <property type="protein sequence ID" value="MQN02361.1"/>
    <property type="molecule type" value="Genomic_DNA"/>
</dbReference>
<dbReference type="Gene3D" id="3.40.50.2300">
    <property type="match status" value="1"/>
</dbReference>
<keyword evidence="1" id="KW-0732">Signal</keyword>
<dbReference type="PROSITE" id="PS51257">
    <property type="entry name" value="PROKAR_LIPOPROTEIN"/>
    <property type="match status" value="1"/>
</dbReference>
<evidence type="ECO:0008006" key="4">
    <source>
        <dbReference type="Google" id="ProtNLM"/>
    </source>
</evidence>
<organism evidence="2 3">
    <name type="scientific">Candidatus Weimeria bifida</name>
    <dbReference type="NCBI Taxonomy" id="2599074"/>
    <lineage>
        <taxon>Bacteria</taxon>
        <taxon>Bacillati</taxon>
        <taxon>Bacillota</taxon>
        <taxon>Clostridia</taxon>
        <taxon>Lachnospirales</taxon>
        <taxon>Lachnospiraceae</taxon>
        <taxon>Candidatus Weimeria</taxon>
    </lineage>
</organism>